<feature type="transmembrane region" description="Helical" evidence="4">
    <location>
        <begin position="558"/>
        <end position="580"/>
    </location>
</feature>
<dbReference type="InterPro" id="IPR036179">
    <property type="entry name" value="Ig-like_dom_sf"/>
</dbReference>
<dbReference type="GO" id="GO:0016020">
    <property type="term" value="C:membrane"/>
    <property type="evidence" value="ECO:0007669"/>
    <property type="project" value="UniProtKB-SubCell"/>
</dbReference>
<dbReference type="PANTHER" id="PTHR23278:SF19">
    <property type="entry name" value="OBSCURIN"/>
    <property type="match status" value="1"/>
</dbReference>
<dbReference type="InterPro" id="IPR007110">
    <property type="entry name" value="Ig-like_dom"/>
</dbReference>
<dbReference type="InterPro" id="IPR013783">
    <property type="entry name" value="Ig-like_fold"/>
</dbReference>
<proteinExistence type="predicted"/>
<keyword evidence="2 4" id="KW-0472">Membrane</keyword>
<comment type="subcellular location">
    <subcellularLocation>
        <location evidence="1">Membrane</location>
        <topology evidence="1">Single-pass membrane protein</topology>
    </subcellularLocation>
</comment>
<evidence type="ECO:0000256" key="1">
    <source>
        <dbReference type="ARBA" id="ARBA00004167"/>
    </source>
</evidence>
<evidence type="ECO:0000313" key="6">
    <source>
        <dbReference type="EMBL" id="KAH7962615.1"/>
    </source>
</evidence>
<dbReference type="SMART" id="SM00408">
    <property type="entry name" value="IGc2"/>
    <property type="match status" value="2"/>
</dbReference>
<dbReference type="InterPro" id="IPR003598">
    <property type="entry name" value="Ig_sub2"/>
</dbReference>
<reference evidence="6" key="1">
    <citation type="journal article" date="2020" name="Cell">
        <title>Large-Scale Comparative Analyses of Tick Genomes Elucidate Their Genetic Diversity and Vector Capacities.</title>
        <authorList>
            <consortium name="Tick Genome and Microbiome Consortium (TIGMIC)"/>
            <person name="Jia N."/>
            <person name="Wang J."/>
            <person name="Shi W."/>
            <person name="Du L."/>
            <person name="Sun Y."/>
            <person name="Zhan W."/>
            <person name="Jiang J.F."/>
            <person name="Wang Q."/>
            <person name="Zhang B."/>
            <person name="Ji P."/>
            <person name="Bell-Sakyi L."/>
            <person name="Cui X.M."/>
            <person name="Yuan T.T."/>
            <person name="Jiang B.G."/>
            <person name="Yang W.F."/>
            <person name="Lam T.T."/>
            <person name="Chang Q.C."/>
            <person name="Ding S.J."/>
            <person name="Wang X.J."/>
            <person name="Zhu J.G."/>
            <person name="Ruan X.D."/>
            <person name="Zhao L."/>
            <person name="Wei J.T."/>
            <person name="Ye R.Z."/>
            <person name="Que T.C."/>
            <person name="Du C.H."/>
            <person name="Zhou Y.H."/>
            <person name="Cheng J.X."/>
            <person name="Dai P.F."/>
            <person name="Guo W.B."/>
            <person name="Han X.H."/>
            <person name="Huang E.J."/>
            <person name="Li L.F."/>
            <person name="Wei W."/>
            <person name="Gao Y.C."/>
            <person name="Liu J.Z."/>
            <person name="Shao H.Z."/>
            <person name="Wang X."/>
            <person name="Wang C.C."/>
            <person name="Yang T.C."/>
            <person name="Huo Q.B."/>
            <person name="Li W."/>
            <person name="Chen H.Y."/>
            <person name="Chen S.E."/>
            <person name="Zhou L.G."/>
            <person name="Ni X.B."/>
            <person name="Tian J.H."/>
            <person name="Sheng Y."/>
            <person name="Liu T."/>
            <person name="Pan Y.S."/>
            <person name="Xia L.Y."/>
            <person name="Li J."/>
            <person name="Zhao F."/>
            <person name="Cao W.C."/>
        </authorList>
    </citation>
    <scope>NUCLEOTIDE SEQUENCE</scope>
    <source>
        <strain evidence="6">Rsan-2018</strain>
    </source>
</reference>
<dbReference type="InterPro" id="IPR003599">
    <property type="entry name" value="Ig_sub"/>
</dbReference>
<feature type="domain" description="Ig-like" evidence="5">
    <location>
        <begin position="250"/>
        <end position="337"/>
    </location>
</feature>
<protein>
    <recommendedName>
        <fullName evidence="5">Ig-like domain-containing protein</fullName>
    </recommendedName>
</protein>
<evidence type="ECO:0000313" key="7">
    <source>
        <dbReference type="Proteomes" id="UP000821837"/>
    </source>
</evidence>
<comment type="caution">
    <text evidence="6">The sequence shown here is derived from an EMBL/GenBank/DDBJ whole genome shotgun (WGS) entry which is preliminary data.</text>
</comment>
<dbReference type="Proteomes" id="UP000821837">
    <property type="component" value="Chromosome 3"/>
</dbReference>
<dbReference type="SMART" id="SM00409">
    <property type="entry name" value="IG"/>
    <property type="match status" value="3"/>
</dbReference>
<dbReference type="PROSITE" id="PS50835">
    <property type="entry name" value="IG_LIKE"/>
    <property type="match status" value="4"/>
</dbReference>
<organism evidence="6 7">
    <name type="scientific">Rhipicephalus sanguineus</name>
    <name type="common">Brown dog tick</name>
    <name type="synonym">Ixodes sanguineus</name>
    <dbReference type="NCBI Taxonomy" id="34632"/>
    <lineage>
        <taxon>Eukaryota</taxon>
        <taxon>Metazoa</taxon>
        <taxon>Ecdysozoa</taxon>
        <taxon>Arthropoda</taxon>
        <taxon>Chelicerata</taxon>
        <taxon>Arachnida</taxon>
        <taxon>Acari</taxon>
        <taxon>Parasitiformes</taxon>
        <taxon>Ixodida</taxon>
        <taxon>Ixodoidea</taxon>
        <taxon>Ixodidae</taxon>
        <taxon>Rhipicephalinae</taxon>
        <taxon>Rhipicephalus</taxon>
        <taxon>Rhipicephalus</taxon>
    </lineage>
</organism>
<accession>A0A9D4Q165</accession>
<evidence type="ECO:0000256" key="3">
    <source>
        <dbReference type="ARBA" id="ARBA00023157"/>
    </source>
</evidence>
<evidence type="ECO:0000256" key="4">
    <source>
        <dbReference type="SAM" id="Phobius"/>
    </source>
</evidence>
<keyword evidence="4" id="KW-1133">Transmembrane helix</keyword>
<keyword evidence="3" id="KW-1015">Disulfide bond</keyword>
<dbReference type="SUPFAM" id="SSF49265">
    <property type="entry name" value="Fibronectin type III"/>
    <property type="match status" value="1"/>
</dbReference>
<name>A0A9D4Q165_RHISA</name>
<dbReference type="InterPro" id="IPR013162">
    <property type="entry name" value="CD80_C2-set"/>
</dbReference>
<sequence length="662" mass="74010">MKVTAALRTNGVEAINEANDARRVRPDAVPPDTPIIRDRLGNKVGKVIGPHREGESLTLTCEVRGGIPEPTVTWWRNGTKQLHHTVDSSSLGVARSTLELPQLHRHDLNVSLVCKASNHNETYVVTTSVVIDLYLKPSMVRIRSKQRPLAAGLPAEIECETAGSRPAPVITWWCGKAKIPTDNVKVMLIGNRVFSVVTYTPRKEDNEKRLRCVAENPSIAGSFLEATYSLDVHYMRVILTAIFRNLADKPIVTLQLGKRLRLEEIYEGQDVYLECSIDANPRVSEVTWRFEDSQEVHSDPAAKVITSNQSLVFQAIQRLNAGRYTCVATNSEGESVSNELHLRVKYSPVCGFHQRTVYPAAAHEMLQVSCDVDAHPSAVSFQWAFNGSLRRHEIQTFVSEGSHSVASYVPRDRSDYGTLLCWATNDIGRQREPCRFQIMPIGPPKAPYNCTLSNQTEDAFLAECLEDPSDGGVLRQLYNLEVHDISCHRLLANLSSERPAFWVQDVPVGLNYVLVLYAVNEMGRSEPVLLRADTPDRYWDGTLHHDGDWSSCEESNSLIVTLITVTFSAISLLLLFVILARYRVKKQRLKANIGNKVVQNGKALSRSCDGSVSMTTFNSAENHELHSTALDTSPVKPPLHVDYITNDTNHTPYFCRQKIVDF</sequence>
<dbReference type="PANTHER" id="PTHR23278">
    <property type="entry name" value="SIDESTEP PROTEIN"/>
    <property type="match status" value="1"/>
</dbReference>
<gene>
    <name evidence="6" type="ORF">HPB52_017188</name>
</gene>
<dbReference type="Gene3D" id="2.60.40.10">
    <property type="entry name" value="Immunoglobulins"/>
    <property type="match status" value="4"/>
</dbReference>
<dbReference type="EMBL" id="JABSTV010001249">
    <property type="protein sequence ID" value="KAH7962615.1"/>
    <property type="molecule type" value="Genomic_DNA"/>
</dbReference>
<feature type="domain" description="Ig-like" evidence="5">
    <location>
        <begin position="364"/>
        <end position="437"/>
    </location>
</feature>
<evidence type="ECO:0000259" key="5">
    <source>
        <dbReference type="PROSITE" id="PS50835"/>
    </source>
</evidence>
<dbReference type="SUPFAM" id="SSF48726">
    <property type="entry name" value="Immunoglobulin"/>
    <property type="match status" value="4"/>
</dbReference>
<keyword evidence="7" id="KW-1185">Reference proteome</keyword>
<keyword evidence="4" id="KW-0812">Transmembrane</keyword>
<dbReference type="CDD" id="cd00096">
    <property type="entry name" value="Ig"/>
    <property type="match status" value="1"/>
</dbReference>
<dbReference type="Pfam" id="PF08205">
    <property type="entry name" value="C2-set_2"/>
    <property type="match status" value="1"/>
</dbReference>
<dbReference type="VEuPathDB" id="VectorBase:RSAN_046682"/>
<reference evidence="6" key="2">
    <citation type="submission" date="2021-09" db="EMBL/GenBank/DDBJ databases">
        <authorList>
            <person name="Jia N."/>
            <person name="Wang J."/>
            <person name="Shi W."/>
            <person name="Du L."/>
            <person name="Sun Y."/>
            <person name="Zhan W."/>
            <person name="Jiang J."/>
            <person name="Wang Q."/>
            <person name="Zhang B."/>
            <person name="Ji P."/>
            <person name="Sakyi L.B."/>
            <person name="Cui X."/>
            <person name="Yuan T."/>
            <person name="Jiang B."/>
            <person name="Yang W."/>
            <person name="Lam T.T.-Y."/>
            <person name="Chang Q."/>
            <person name="Ding S."/>
            <person name="Wang X."/>
            <person name="Zhu J."/>
            <person name="Ruan X."/>
            <person name="Zhao L."/>
            <person name="Wei J."/>
            <person name="Que T."/>
            <person name="Du C."/>
            <person name="Cheng J."/>
            <person name="Dai P."/>
            <person name="Han X."/>
            <person name="Huang E."/>
            <person name="Gao Y."/>
            <person name="Liu J."/>
            <person name="Shao H."/>
            <person name="Ye R."/>
            <person name="Li L."/>
            <person name="Wei W."/>
            <person name="Wang X."/>
            <person name="Wang C."/>
            <person name="Huo Q."/>
            <person name="Li W."/>
            <person name="Guo W."/>
            <person name="Chen H."/>
            <person name="Chen S."/>
            <person name="Zhou L."/>
            <person name="Zhou L."/>
            <person name="Ni X."/>
            <person name="Tian J."/>
            <person name="Zhou Y."/>
            <person name="Sheng Y."/>
            <person name="Liu T."/>
            <person name="Pan Y."/>
            <person name="Xia L."/>
            <person name="Li J."/>
            <person name="Zhao F."/>
            <person name="Cao W."/>
        </authorList>
    </citation>
    <scope>NUCLEOTIDE SEQUENCE</scope>
    <source>
        <strain evidence="6">Rsan-2018</strain>
        <tissue evidence="6">Larvae</tissue>
    </source>
</reference>
<feature type="domain" description="Ig-like" evidence="5">
    <location>
        <begin position="137"/>
        <end position="229"/>
    </location>
</feature>
<dbReference type="Pfam" id="PF13927">
    <property type="entry name" value="Ig_3"/>
    <property type="match status" value="2"/>
</dbReference>
<feature type="domain" description="Ig-like" evidence="5">
    <location>
        <begin position="31"/>
        <end position="130"/>
    </location>
</feature>
<dbReference type="InterPro" id="IPR036116">
    <property type="entry name" value="FN3_sf"/>
</dbReference>
<evidence type="ECO:0000256" key="2">
    <source>
        <dbReference type="ARBA" id="ARBA00023136"/>
    </source>
</evidence>
<dbReference type="AlphaFoldDB" id="A0A9D4Q165"/>